<accession>A0A1T2XJB3</accession>
<proteinExistence type="predicted"/>
<organism evidence="1 2">
    <name type="scientific">Paenibacillus selenitireducens</name>
    <dbReference type="NCBI Taxonomy" id="1324314"/>
    <lineage>
        <taxon>Bacteria</taxon>
        <taxon>Bacillati</taxon>
        <taxon>Bacillota</taxon>
        <taxon>Bacilli</taxon>
        <taxon>Bacillales</taxon>
        <taxon>Paenibacillaceae</taxon>
        <taxon>Paenibacillus</taxon>
    </lineage>
</organism>
<dbReference type="AlphaFoldDB" id="A0A1T2XJB3"/>
<reference evidence="1 2" key="1">
    <citation type="submission" date="2017-01" db="EMBL/GenBank/DDBJ databases">
        <title>Genome analysis of Paenibacillus selenitrireducens ES3-24.</title>
        <authorList>
            <person name="Xu D."/>
            <person name="Yao R."/>
            <person name="Zheng S."/>
        </authorList>
    </citation>
    <scope>NUCLEOTIDE SEQUENCE [LARGE SCALE GENOMIC DNA]</scope>
    <source>
        <strain evidence="1 2">ES3-24</strain>
    </source>
</reference>
<name>A0A1T2XJB3_9BACL</name>
<sequence>MGQRVKISQNTAIMIERARRFGVTNEVLLQVVATGDLTPLKVAEAEYYSYDEFLSYAEENGEPLEEAIRNGYQITFNTNNGLKVWLFEKFGVEAGRDFTPSEGRVDELTLSSDHIEALKQALAANWVVKDSGETASERKISVVIRALA</sequence>
<dbReference type="EMBL" id="MSZX01000002">
    <property type="protein sequence ID" value="OPA79967.1"/>
    <property type="molecule type" value="Genomic_DNA"/>
</dbReference>
<dbReference type="Proteomes" id="UP000190188">
    <property type="component" value="Unassembled WGS sequence"/>
</dbReference>
<evidence type="ECO:0000313" key="1">
    <source>
        <dbReference type="EMBL" id="OPA79967.1"/>
    </source>
</evidence>
<dbReference type="STRING" id="1324314.BVG16_04225"/>
<protein>
    <submittedName>
        <fullName evidence="1">Uncharacterized protein</fullName>
    </submittedName>
</protein>
<dbReference type="RefSeq" id="WP_078497310.1">
    <property type="nucleotide sequence ID" value="NZ_MSZX01000002.1"/>
</dbReference>
<comment type="caution">
    <text evidence="1">The sequence shown here is derived from an EMBL/GenBank/DDBJ whole genome shotgun (WGS) entry which is preliminary data.</text>
</comment>
<keyword evidence="2" id="KW-1185">Reference proteome</keyword>
<gene>
    <name evidence="1" type="ORF">BVG16_04225</name>
</gene>
<evidence type="ECO:0000313" key="2">
    <source>
        <dbReference type="Proteomes" id="UP000190188"/>
    </source>
</evidence>
<dbReference type="OrthoDB" id="2657532at2"/>